<evidence type="ECO:0000313" key="3">
    <source>
        <dbReference type="Proteomes" id="UP000015102"/>
    </source>
</evidence>
<dbReference type="EMBL" id="CAQQ02071935">
    <property type="status" value="NOT_ANNOTATED_CDS"/>
    <property type="molecule type" value="Genomic_DNA"/>
</dbReference>
<sequence>MRKYASIEPTQQRFTLSLKSTSKKIVNADLELTIKPPNNKDSVKRPELPPLELEKNYQNEVKEKSTERIILRDRTPGQDFLEWCKEVTKECPTVKVTNHTTTWRNGMAFCGIIHHFKTDL</sequence>
<dbReference type="AlphaFoldDB" id="T1GTH3"/>
<evidence type="ECO:0000259" key="1">
    <source>
        <dbReference type="PROSITE" id="PS50021"/>
    </source>
</evidence>
<reference evidence="2" key="2">
    <citation type="submission" date="2015-06" db="UniProtKB">
        <authorList>
            <consortium name="EnsemblMetazoa"/>
        </authorList>
    </citation>
    <scope>IDENTIFICATION</scope>
</reference>
<dbReference type="Proteomes" id="UP000015102">
    <property type="component" value="Unassembled WGS sequence"/>
</dbReference>
<dbReference type="InterPro" id="IPR001715">
    <property type="entry name" value="CH_dom"/>
</dbReference>
<dbReference type="InterPro" id="IPR050540">
    <property type="entry name" value="F-actin_Monoox_Mical"/>
</dbReference>
<organism evidence="2 3">
    <name type="scientific">Megaselia scalaris</name>
    <name type="common">Humpbacked fly</name>
    <name type="synonym">Phora scalaris</name>
    <dbReference type="NCBI Taxonomy" id="36166"/>
    <lineage>
        <taxon>Eukaryota</taxon>
        <taxon>Metazoa</taxon>
        <taxon>Ecdysozoa</taxon>
        <taxon>Arthropoda</taxon>
        <taxon>Hexapoda</taxon>
        <taxon>Insecta</taxon>
        <taxon>Pterygota</taxon>
        <taxon>Neoptera</taxon>
        <taxon>Endopterygota</taxon>
        <taxon>Diptera</taxon>
        <taxon>Brachycera</taxon>
        <taxon>Muscomorpha</taxon>
        <taxon>Platypezoidea</taxon>
        <taxon>Phoridae</taxon>
        <taxon>Megaseliini</taxon>
        <taxon>Megaselia</taxon>
    </lineage>
</organism>
<name>T1GTH3_MEGSC</name>
<dbReference type="PANTHER" id="PTHR23167">
    <property type="entry name" value="CALPONIN HOMOLOGY DOMAIN-CONTAINING PROTEIN DDB_G0272472-RELATED"/>
    <property type="match status" value="1"/>
</dbReference>
<dbReference type="HOGENOM" id="CLU_2055578_0_0_1"/>
<dbReference type="SUPFAM" id="SSF47576">
    <property type="entry name" value="Calponin-homology domain, CH-domain"/>
    <property type="match status" value="1"/>
</dbReference>
<dbReference type="InterPro" id="IPR036872">
    <property type="entry name" value="CH_dom_sf"/>
</dbReference>
<protein>
    <recommendedName>
        <fullName evidence="1">Calponin-homology (CH) domain-containing protein</fullName>
    </recommendedName>
</protein>
<keyword evidence="3" id="KW-1185">Reference proteome</keyword>
<dbReference type="Gene3D" id="1.10.418.10">
    <property type="entry name" value="Calponin-like domain"/>
    <property type="match status" value="1"/>
</dbReference>
<dbReference type="Pfam" id="PF00307">
    <property type="entry name" value="CH"/>
    <property type="match status" value="1"/>
</dbReference>
<dbReference type="EnsemblMetazoa" id="MESCA007005-RA">
    <property type="protein sequence ID" value="MESCA007005-PA"/>
    <property type="gene ID" value="MESCA007005"/>
</dbReference>
<evidence type="ECO:0000313" key="2">
    <source>
        <dbReference type="EnsemblMetazoa" id="MESCA007005-PA"/>
    </source>
</evidence>
<accession>T1GTH3</accession>
<feature type="domain" description="Calponin-homology (CH)" evidence="1">
    <location>
        <begin position="74"/>
        <end position="120"/>
    </location>
</feature>
<reference evidence="3" key="1">
    <citation type="submission" date="2013-02" db="EMBL/GenBank/DDBJ databases">
        <authorList>
            <person name="Hughes D."/>
        </authorList>
    </citation>
    <scope>NUCLEOTIDE SEQUENCE</scope>
    <source>
        <strain>Durham</strain>
        <strain evidence="3">NC isolate 2 -- Noor lab</strain>
    </source>
</reference>
<dbReference type="STRING" id="36166.T1GTH3"/>
<dbReference type="PROSITE" id="PS50021">
    <property type="entry name" value="CH"/>
    <property type="match status" value="1"/>
</dbReference>
<dbReference type="PANTHER" id="PTHR23167:SF46">
    <property type="entry name" value="EPS15 HOMOLOGY DOMAIN CONTAINING PROTEIN-BINDING PROTEIN 1, ISOFORM F"/>
    <property type="match status" value="1"/>
</dbReference>
<proteinExistence type="predicted"/>